<reference evidence="2" key="1">
    <citation type="submission" date="2023-06" db="EMBL/GenBank/DDBJ databases">
        <authorList>
            <person name="Kurt Z."/>
        </authorList>
    </citation>
    <scope>NUCLEOTIDE SEQUENCE</scope>
</reference>
<evidence type="ECO:0000313" key="2">
    <source>
        <dbReference type="EMBL" id="CAI9936896.1"/>
    </source>
</evidence>
<keyword evidence="4" id="KW-1185">Reference proteome</keyword>
<accession>A0AA86U1T1</accession>
<organism evidence="2">
    <name type="scientific">Hexamita inflata</name>
    <dbReference type="NCBI Taxonomy" id="28002"/>
    <lineage>
        <taxon>Eukaryota</taxon>
        <taxon>Metamonada</taxon>
        <taxon>Diplomonadida</taxon>
        <taxon>Hexamitidae</taxon>
        <taxon>Hexamitinae</taxon>
        <taxon>Hexamita</taxon>
    </lineage>
</organism>
<dbReference type="InterPro" id="IPR009057">
    <property type="entry name" value="Homeodomain-like_sf"/>
</dbReference>
<name>A0AA86U1T1_9EUKA</name>
<reference evidence="3 4" key="2">
    <citation type="submission" date="2024-07" db="EMBL/GenBank/DDBJ databases">
        <authorList>
            <person name="Akdeniz Z."/>
        </authorList>
    </citation>
    <scope>NUCLEOTIDE SEQUENCE [LARGE SCALE GENOMIC DNA]</scope>
</reference>
<dbReference type="InterPro" id="IPR001005">
    <property type="entry name" value="SANT/Myb"/>
</dbReference>
<gene>
    <name evidence="2" type="ORF">HINF_LOCUS24541</name>
    <name evidence="3" type="ORF">HINF_LOCUS30217</name>
</gene>
<dbReference type="Pfam" id="PF00249">
    <property type="entry name" value="Myb_DNA-binding"/>
    <property type="match status" value="1"/>
</dbReference>
<sequence>MNTTITVIRNRWSLQEKERFVQLFKVHNINFDKYVPHFENRTASQIKSFYRNALYNKRMLENEKQFNQQNISYLKNQSFDSTGHKEVVQKLANDMETLDYFCDL</sequence>
<evidence type="ECO:0000259" key="1">
    <source>
        <dbReference type="SMART" id="SM00717"/>
    </source>
</evidence>
<dbReference type="SUPFAM" id="SSF46689">
    <property type="entry name" value="Homeodomain-like"/>
    <property type="match status" value="1"/>
</dbReference>
<protein>
    <recommendedName>
        <fullName evidence="1">Myb-like domain-containing protein</fullName>
    </recommendedName>
</protein>
<dbReference type="EMBL" id="CATOUU010000642">
    <property type="protein sequence ID" value="CAI9936896.1"/>
    <property type="molecule type" value="Genomic_DNA"/>
</dbReference>
<comment type="caution">
    <text evidence="2">The sequence shown here is derived from an EMBL/GenBank/DDBJ whole genome shotgun (WGS) entry which is preliminary data.</text>
</comment>
<feature type="domain" description="Myb-like" evidence="1">
    <location>
        <begin position="8"/>
        <end position="56"/>
    </location>
</feature>
<dbReference type="EMBL" id="CAXDID020000098">
    <property type="protein sequence ID" value="CAL6025379.1"/>
    <property type="molecule type" value="Genomic_DNA"/>
</dbReference>
<dbReference type="SMART" id="SM00717">
    <property type="entry name" value="SANT"/>
    <property type="match status" value="1"/>
</dbReference>
<dbReference type="Gene3D" id="1.10.10.60">
    <property type="entry name" value="Homeodomain-like"/>
    <property type="match status" value="1"/>
</dbReference>
<dbReference type="CDD" id="cd00167">
    <property type="entry name" value="SANT"/>
    <property type="match status" value="1"/>
</dbReference>
<evidence type="ECO:0000313" key="3">
    <source>
        <dbReference type="EMBL" id="CAL6025379.1"/>
    </source>
</evidence>
<dbReference type="AlphaFoldDB" id="A0AA86U1T1"/>
<evidence type="ECO:0000313" key="4">
    <source>
        <dbReference type="Proteomes" id="UP001642409"/>
    </source>
</evidence>
<dbReference type="Proteomes" id="UP001642409">
    <property type="component" value="Unassembled WGS sequence"/>
</dbReference>
<proteinExistence type="predicted"/>